<organism evidence="2 3">
    <name type="scientific">Iris pallida</name>
    <name type="common">Sweet iris</name>
    <dbReference type="NCBI Taxonomy" id="29817"/>
    <lineage>
        <taxon>Eukaryota</taxon>
        <taxon>Viridiplantae</taxon>
        <taxon>Streptophyta</taxon>
        <taxon>Embryophyta</taxon>
        <taxon>Tracheophyta</taxon>
        <taxon>Spermatophyta</taxon>
        <taxon>Magnoliopsida</taxon>
        <taxon>Liliopsida</taxon>
        <taxon>Asparagales</taxon>
        <taxon>Iridaceae</taxon>
        <taxon>Iridoideae</taxon>
        <taxon>Irideae</taxon>
        <taxon>Iris</taxon>
    </lineage>
</organism>
<reference evidence="2" key="1">
    <citation type="journal article" date="2023" name="GigaByte">
        <title>Genome assembly of the bearded iris, Iris pallida Lam.</title>
        <authorList>
            <person name="Bruccoleri R.E."/>
            <person name="Oakeley E.J."/>
            <person name="Faust A.M.E."/>
            <person name="Altorfer M."/>
            <person name="Dessus-Babus S."/>
            <person name="Burckhardt D."/>
            <person name="Oertli M."/>
            <person name="Naumann U."/>
            <person name="Petersen F."/>
            <person name="Wong J."/>
        </authorList>
    </citation>
    <scope>NUCLEOTIDE SEQUENCE</scope>
    <source>
        <strain evidence="2">GSM-AAB239-AS_SAM_17_03QT</strain>
    </source>
</reference>
<accession>A0AAX6ILW4</accession>
<dbReference type="EMBL" id="JANAVB010000194">
    <property type="protein sequence ID" value="KAJ6854242.1"/>
    <property type="molecule type" value="Genomic_DNA"/>
</dbReference>
<evidence type="ECO:0000313" key="3">
    <source>
        <dbReference type="Proteomes" id="UP001140949"/>
    </source>
</evidence>
<evidence type="ECO:0000313" key="2">
    <source>
        <dbReference type="EMBL" id="KAJ6854242.1"/>
    </source>
</evidence>
<name>A0AAX6ILW4_IRIPA</name>
<evidence type="ECO:0000313" key="1">
    <source>
        <dbReference type="EMBL" id="KAJ6828178.1"/>
    </source>
</evidence>
<dbReference type="EMBL" id="JANAVB010019677">
    <property type="protein sequence ID" value="KAJ6828178.1"/>
    <property type="molecule type" value="Genomic_DNA"/>
</dbReference>
<dbReference type="Proteomes" id="UP001140949">
    <property type="component" value="Unassembled WGS sequence"/>
</dbReference>
<proteinExistence type="predicted"/>
<dbReference type="AlphaFoldDB" id="A0AAX6ILW4"/>
<sequence>MKLPFASRIILLPAVHGGSPTRPAMLSFRPDAGAIQGSLM</sequence>
<reference evidence="2" key="2">
    <citation type="submission" date="2023-04" db="EMBL/GenBank/DDBJ databases">
        <authorList>
            <person name="Bruccoleri R.E."/>
            <person name="Oakeley E.J."/>
            <person name="Faust A.-M."/>
            <person name="Dessus-Babus S."/>
            <person name="Altorfer M."/>
            <person name="Burckhardt D."/>
            <person name="Oertli M."/>
            <person name="Naumann U."/>
            <person name="Petersen F."/>
            <person name="Wong J."/>
        </authorList>
    </citation>
    <scope>NUCLEOTIDE SEQUENCE</scope>
    <source>
        <strain evidence="2">GSM-AAB239-AS_SAM_17_03QT</strain>
        <tissue evidence="2">Leaf</tissue>
    </source>
</reference>
<protein>
    <submittedName>
        <fullName evidence="2">GS3-like protein isoform X1</fullName>
    </submittedName>
</protein>
<gene>
    <name evidence="2" type="ORF">M6B38_102055</name>
    <name evidence="1" type="ORF">M6B38_366205</name>
</gene>
<keyword evidence="3" id="KW-1185">Reference proteome</keyword>
<comment type="caution">
    <text evidence="2">The sequence shown here is derived from an EMBL/GenBank/DDBJ whole genome shotgun (WGS) entry which is preliminary data.</text>
</comment>